<dbReference type="GO" id="GO:0008240">
    <property type="term" value="F:tripeptidyl-peptidase activity"/>
    <property type="evidence" value="ECO:0007669"/>
    <property type="project" value="TreeGrafter"/>
</dbReference>
<dbReference type="STRING" id="5643.A0A060SLH6"/>
<dbReference type="PANTHER" id="PTHR14218">
    <property type="entry name" value="PROTEASE S8 TRIPEPTIDYL PEPTIDASE I CLN2"/>
    <property type="match status" value="1"/>
</dbReference>
<evidence type="ECO:0000259" key="10">
    <source>
        <dbReference type="PROSITE" id="PS51695"/>
    </source>
</evidence>
<feature type="binding site" evidence="8">
    <location>
        <position position="508"/>
    </location>
    <ligand>
        <name>Ca(2+)</name>
        <dbReference type="ChEBI" id="CHEBI:29108"/>
    </ligand>
</feature>
<keyword evidence="5" id="KW-0720">Serine protease</keyword>
<keyword evidence="2" id="KW-0645">Protease</keyword>
<dbReference type="PANTHER" id="PTHR14218:SF15">
    <property type="entry name" value="TRIPEPTIDYL-PEPTIDASE 1"/>
    <property type="match status" value="1"/>
</dbReference>
<feature type="binding site" evidence="8">
    <location>
        <position position="487"/>
    </location>
    <ligand>
        <name>Ca(2+)</name>
        <dbReference type="ChEBI" id="CHEBI:29108"/>
    </ligand>
</feature>
<dbReference type="Gene3D" id="3.40.50.200">
    <property type="entry name" value="Peptidase S8/S53 domain"/>
    <property type="match status" value="2"/>
</dbReference>
<keyword evidence="9" id="KW-0732">Signal</keyword>
<protein>
    <recommendedName>
        <fullName evidence="10">Peptidase S53 domain-containing protein</fullName>
    </recommendedName>
</protein>
<dbReference type="CDD" id="cd11377">
    <property type="entry name" value="Pro-peptidase_S53"/>
    <property type="match status" value="1"/>
</dbReference>
<dbReference type="HOGENOM" id="CLU_013783_3_1_1"/>
<sequence length="526" mass="55427">MIIVPLLLASLCLLAIGKPTERSLQVHESRSVVPQGFSLYGAPSGETTLKLRIALVQSDFAGLEEKLYDVSDPSSPNYGNHLSKEDVRTRPSSIVATMLSGHFTQVEQYVAPAPESVNAIEAWLADNGISAKTVSPAGDWMAFEITVSKANELLDADFSVFTHEATGQQFVRTLSYSIPAQLQGHLDLVHPTVSFPDPLAGRPAVSSLDMSKKRGARDLSSRGIPASCATSITPACLQALYGIPTTPATVSSNKLAAFLTEFRPDMSPSTTFTTQTLDGGDNNQDPSEAGLEANLDIQYTVGLATDVPTVFVDVGDDFQDGELMGFLDIINFLLAKDAPPQVLTTSYGENEEFISRNLAVVTSVGATESFGPEIAVGFSSGGFSNYFTRPSYQDTAVKSYLTALGDTYAGLYNASGRGFPDVAAQGVNFEIIVDGQELPVSGTSCSSPTFASVVALLNDRRAAKGKPPLGFLNPFLYSAKGRAALNDVTTGSNPGCNTTGFAAGTGWDPVTGLGTPDFAKLLAAVG</sequence>
<dbReference type="AlphaFoldDB" id="A0A060SLH6"/>
<evidence type="ECO:0000256" key="6">
    <source>
        <dbReference type="ARBA" id="ARBA00022837"/>
    </source>
</evidence>
<keyword evidence="6 8" id="KW-0106">Calcium</keyword>
<dbReference type="OrthoDB" id="409122at2759"/>
<proteinExistence type="predicted"/>
<evidence type="ECO:0000313" key="12">
    <source>
        <dbReference type="Proteomes" id="UP000029665"/>
    </source>
</evidence>
<gene>
    <name evidence="11" type="ORF">BN946_scf184640.g11</name>
</gene>
<keyword evidence="4" id="KW-0378">Hydrolase</keyword>
<keyword evidence="3 8" id="KW-0479">Metal-binding</keyword>
<dbReference type="InterPro" id="IPR015366">
    <property type="entry name" value="S53_propep"/>
</dbReference>
<comment type="subcellular location">
    <subcellularLocation>
        <location evidence="1">Secreted</location>
        <location evidence="1">Extracellular space</location>
    </subcellularLocation>
</comment>
<comment type="caution">
    <text evidence="8">Lacks conserved residue(s) required for the propagation of feature annotation.</text>
</comment>
<dbReference type="Proteomes" id="UP000029665">
    <property type="component" value="Unassembled WGS sequence"/>
</dbReference>
<feature type="binding site" evidence="8">
    <location>
        <position position="506"/>
    </location>
    <ligand>
        <name>Ca(2+)</name>
        <dbReference type="ChEBI" id="CHEBI:29108"/>
    </ligand>
</feature>
<dbReference type="GO" id="GO:0005576">
    <property type="term" value="C:extracellular region"/>
    <property type="evidence" value="ECO:0007669"/>
    <property type="project" value="UniProtKB-SubCell"/>
</dbReference>
<organism evidence="11 12">
    <name type="scientific">Pycnoporus cinnabarinus</name>
    <name type="common">Cinnabar-red polypore</name>
    <name type="synonym">Trametes cinnabarina</name>
    <dbReference type="NCBI Taxonomy" id="5643"/>
    <lineage>
        <taxon>Eukaryota</taxon>
        <taxon>Fungi</taxon>
        <taxon>Dikarya</taxon>
        <taxon>Basidiomycota</taxon>
        <taxon>Agaricomycotina</taxon>
        <taxon>Agaricomycetes</taxon>
        <taxon>Polyporales</taxon>
        <taxon>Polyporaceae</taxon>
        <taxon>Trametes</taxon>
    </lineage>
</organism>
<evidence type="ECO:0000256" key="1">
    <source>
        <dbReference type="ARBA" id="ARBA00004239"/>
    </source>
</evidence>
<dbReference type="InterPro" id="IPR036852">
    <property type="entry name" value="Peptidase_S8/S53_dom_sf"/>
</dbReference>
<dbReference type="GO" id="GO:0006508">
    <property type="term" value="P:proteolysis"/>
    <property type="evidence" value="ECO:0007669"/>
    <property type="project" value="UniProtKB-KW"/>
</dbReference>
<evidence type="ECO:0000256" key="8">
    <source>
        <dbReference type="PROSITE-ProRule" id="PRU01032"/>
    </source>
</evidence>
<evidence type="ECO:0000256" key="2">
    <source>
        <dbReference type="ARBA" id="ARBA00022670"/>
    </source>
</evidence>
<feature type="signal peptide" evidence="9">
    <location>
        <begin position="1"/>
        <end position="17"/>
    </location>
</feature>
<evidence type="ECO:0000256" key="7">
    <source>
        <dbReference type="ARBA" id="ARBA00023145"/>
    </source>
</evidence>
<name>A0A060SLH6_PYCCI</name>
<dbReference type="EMBL" id="CCBP010000233">
    <property type="protein sequence ID" value="CDO75036.1"/>
    <property type="molecule type" value="Genomic_DNA"/>
</dbReference>
<dbReference type="PROSITE" id="PS51695">
    <property type="entry name" value="SEDOLISIN"/>
    <property type="match status" value="1"/>
</dbReference>
<dbReference type="CDD" id="cd04056">
    <property type="entry name" value="Peptidases_S53"/>
    <property type="match status" value="1"/>
</dbReference>
<feature type="chain" id="PRO_5001592347" description="Peptidase S53 domain-containing protein" evidence="9">
    <location>
        <begin position="18"/>
        <end position="526"/>
    </location>
</feature>
<evidence type="ECO:0000256" key="4">
    <source>
        <dbReference type="ARBA" id="ARBA00022801"/>
    </source>
</evidence>
<evidence type="ECO:0000256" key="5">
    <source>
        <dbReference type="ARBA" id="ARBA00022825"/>
    </source>
</evidence>
<feature type="binding site" evidence="8">
    <location>
        <position position="488"/>
    </location>
    <ligand>
        <name>Ca(2+)</name>
        <dbReference type="ChEBI" id="CHEBI:29108"/>
    </ligand>
</feature>
<dbReference type="InterPro" id="IPR030400">
    <property type="entry name" value="Sedolisin_dom"/>
</dbReference>
<keyword evidence="7" id="KW-0865">Zymogen</keyword>
<dbReference type="Pfam" id="PF09286">
    <property type="entry name" value="Pro-kuma_activ"/>
    <property type="match status" value="2"/>
</dbReference>
<dbReference type="SUPFAM" id="SSF54897">
    <property type="entry name" value="Protease propeptides/inhibitors"/>
    <property type="match status" value="1"/>
</dbReference>
<evidence type="ECO:0000256" key="3">
    <source>
        <dbReference type="ARBA" id="ARBA00022723"/>
    </source>
</evidence>
<accession>A0A060SLH6</accession>
<dbReference type="SMART" id="SM00944">
    <property type="entry name" value="Pro-kuma_activ"/>
    <property type="match status" value="1"/>
</dbReference>
<keyword evidence="12" id="KW-1185">Reference proteome</keyword>
<evidence type="ECO:0000313" key="11">
    <source>
        <dbReference type="EMBL" id="CDO75036.1"/>
    </source>
</evidence>
<evidence type="ECO:0000256" key="9">
    <source>
        <dbReference type="SAM" id="SignalP"/>
    </source>
</evidence>
<reference evidence="11" key="1">
    <citation type="submission" date="2014-01" db="EMBL/GenBank/DDBJ databases">
        <title>The genome of the white-rot fungus Pycnoporus cinnabarinus: a basidiomycete model with a versatile arsenal for lignocellulosic biomass breakdown.</title>
        <authorList>
            <person name="Levasseur A."/>
            <person name="Lomascolo A."/>
            <person name="Ruiz-Duenas F.J."/>
            <person name="Uzan E."/>
            <person name="Piumi F."/>
            <person name="Kues U."/>
            <person name="Ram A.F.J."/>
            <person name="Murat C."/>
            <person name="Haon M."/>
            <person name="Benoit I."/>
            <person name="Arfi Y."/>
            <person name="Chevret D."/>
            <person name="Drula E."/>
            <person name="Kwon M.J."/>
            <person name="Gouret P."/>
            <person name="Lesage-Meessen L."/>
            <person name="Lombard V."/>
            <person name="Mariette J."/>
            <person name="Noirot C."/>
            <person name="Park J."/>
            <person name="Patyshakuliyeva A."/>
            <person name="Wieneger R.A.B."/>
            <person name="Wosten H.A.B."/>
            <person name="Martin F."/>
            <person name="Coutinho P.M."/>
            <person name="de Vries R."/>
            <person name="Martinez A.T."/>
            <person name="Klopp C."/>
            <person name="Pontarotti P."/>
            <person name="Henrissat B."/>
            <person name="Record E."/>
        </authorList>
    </citation>
    <scope>NUCLEOTIDE SEQUENCE [LARGE SCALE GENOMIC DNA]</scope>
    <source>
        <strain evidence="11">BRFM137</strain>
    </source>
</reference>
<dbReference type="SUPFAM" id="SSF52743">
    <property type="entry name" value="Subtilisin-like"/>
    <property type="match status" value="1"/>
</dbReference>
<comment type="cofactor">
    <cofactor evidence="8">
        <name>Ca(2+)</name>
        <dbReference type="ChEBI" id="CHEBI:29108"/>
    </cofactor>
    <text evidence="8">Binds 1 Ca(2+) ion per subunit.</text>
</comment>
<dbReference type="InterPro" id="IPR050819">
    <property type="entry name" value="Tripeptidyl-peptidase_I"/>
</dbReference>
<feature type="domain" description="Peptidase S53" evidence="10">
    <location>
        <begin position="144"/>
        <end position="526"/>
    </location>
</feature>
<comment type="caution">
    <text evidence="11">The sequence shown here is derived from an EMBL/GenBank/DDBJ whole genome shotgun (WGS) entry which is preliminary data.</text>
</comment>
<dbReference type="GO" id="GO:0046872">
    <property type="term" value="F:metal ion binding"/>
    <property type="evidence" value="ECO:0007669"/>
    <property type="project" value="UniProtKB-UniRule"/>
</dbReference>
<dbReference type="GO" id="GO:0004252">
    <property type="term" value="F:serine-type endopeptidase activity"/>
    <property type="evidence" value="ECO:0007669"/>
    <property type="project" value="InterPro"/>
</dbReference>